<comment type="caution">
    <text evidence="2">The sequence shown here is derived from an EMBL/GenBank/DDBJ whole genome shotgun (WGS) entry which is preliminary data.</text>
</comment>
<evidence type="ECO:0000259" key="1">
    <source>
        <dbReference type="Pfam" id="PF16268"/>
    </source>
</evidence>
<feature type="domain" description="DUF4921" evidence="1">
    <location>
        <begin position="7"/>
        <end position="411"/>
    </location>
</feature>
<name>A0A542EC44_9MICO</name>
<dbReference type="AlphaFoldDB" id="A0A542EC44"/>
<dbReference type="GO" id="GO:0016779">
    <property type="term" value="F:nucleotidyltransferase activity"/>
    <property type="evidence" value="ECO:0007669"/>
    <property type="project" value="UniProtKB-KW"/>
</dbReference>
<keyword evidence="3" id="KW-1185">Reference proteome</keyword>
<dbReference type="OrthoDB" id="9762211at2"/>
<evidence type="ECO:0000313" key="3">
    <source>
        <dbReference type="Proteomes" id="UP000320806"/>
    </source>
</evidence>
<evidence type="ECO:0000313" key="2">
    <source>
        <dbReference type="EMBL" id="TQJ12909.1"/>
    </source>
</evidence>
<dbReference type="Proteomes" id="UP000320806">
    <property type="component" value="Unassembled WGS sequence"/>
</dbReference>
<keyword evidence="2" id="KW-0808">Transferase</keyword>
<reference evidence="2 3" key="1">
    <citation type="submission" date="2019-06" db="EMBL/GenBank/DDBJ databases">
        <title>Sequencing the genomes of 1000 actinobacteria strains.</title>
        <authorList>
            <person name="Klenk H.-P."/>
        </authorList>
    </citation>
    <scope>NUCLEOTIDE SEQUENCE [LARGE SCALE GENOMIC DNA]</scope>
    <source>
        <strain evidence="2 3">DSM 19828</strain>
    </source>
</reference>
<keyword evidence="2" id="KW-0548">Nucleotidyltransferase</keyword>
<dbReference type="RefSeq" id="WP_141927196.1">
    <property type="nucleotide sequence ID" value="NZ_BAABCI010000004.1"/>
</dbReference>
<gene>
    <name evidence="2" type="ORF">FB459_0286</name>
</gene>
<sequence length="419" mass="47092">MEPLLRLPDGTVKQINPFSGTEVWTVPGRGNRPLPSVLDDVHSLTEHEIRNRCAFCEGRYLETTPERTRWTRVESGWVETSDLTADEVIAAPAEFRRIPNLFEILSYDYWHLNHGYDGGPAALEREEHYLSTELGRRHVRDLVRTRLKAKGEESADLDDDLLQNESRGFFAGCHDVIVARRHYVDGATRTDQLASSGTLSPHEHTAFVRATVSSARRLYEGNPHAQYVSIFQNWLAPAGASFEHLHKQLVAIDRIGGRLRGEIAKWRKDPEIYRRFGPDLARTHGLVIAENEHAIAFAGVGHRYPGIDVFTKADGLPWELGDEVLRGWSDLVHACHAATGVLVPTNEEWHHQPPSVPGVRMPLRAVIKWRINNPAGFEGGTGVFVNTIDPWTLRERLVDRLGDLRSDGVLGEVERGSTT</sequence>
<dbReference type="EMBL" id="VFMO01000001">
    <property type="protein sequence ID" value="TQJ12909.1"/>
    <property type="molecule type" value="Genomic_DNA"/>
</dbReference>
<accession>A0A542EC44</accession>
<dbReference type="Gene3D" id="3.30.428.10">
    <property type="entry name" value="HIT-like"/>
    <property type="match status" value="1"/>
</dbReference>
<dbReference type="InterPro" id="IPR032576">
    <property type="entry name" value="DUF4921"/>
</dbReference>
<protein>
    <submittedName>
        <fullName evidence="2">Galactose-1-phosphate uridylyltransferase</fullName>
    </submittedName>
</protein>
<dbReference type="InterPro" id="IPR036265">
    <property type="entry name" value="HIT-like_sf"/>
</dbReference>
<organism evidence="2 3">
    <name type="scientific">Yimella lutea</name>
    <dbReference type="NCBI Taxonomy" id="587872"/>
    <lineage>
        <taxon>Bacteria</taxon>
        <taxon>Bacillati</taxon>
        <taxon>Actinomycetota</taxon>
        <taxon>Actinomycetes</taxon>
        <taxon>Micrococcales</taxon>
        <taxon>Dermacoccaceae</taxon>
        <taxon>Yimella</taxon>
    </lineage>
</organism>
<proteinExistence type="predicted"/>
<dbReference type="Pfam" id="PF16268">
    <property type="entry name" value="DUF4921"/>
    <property type="match status" value="1"/>
</dbReference>
<dbReference type="SUPFAM" id="SSF54197">
    <property type="entry name" value="HIT-like"/>
    <property type="match status" value="1"/>
</dbReference>